<dbReference type="Pfam" id="PF20455">
    <property type="entry name" value="DUF6708"/>
    <property type="match status" value="1"/>
</dbReference>
<proteinExistence type="predicted"/>
<evidence type="ECO:0000259" key="2">
    <source>
        <dbReference type="Pfam" id="PF20455"/>
    </source>
</evidence>
<name>A0A9X8GS15_9BURK</name>
<organism evidence="3 4">
    <name type="scientific">Acidovorax cavernicola</name>
    <dbReference type="NCBI Taxonomy" id="1675792"/>
    <lineage>
        <taxon>Bacteria</taxon>
        <taxon>Pseudomonadati</taxon>
        <taxon>Pseudomonadota</taxon>
        <taxon>Betaproteobacteria</taxon>
        <taxon>Burkholderiales</taxon>
        <taxon>Comamonadaceae</taxon>
        <taxon>Acidovorax</taxon>
    </lineage>
</organism>
<gene>
    <name evidence="3" type="ORF">D3H34_30675</name>
</gene>
<comment type="caution">
    <text evidence="3">The sequence shown here is derived from an EMBL/GenBank/DDBJ whole genome shotgun (WGS) entry which is preliminary data.</text>
</comment>
<keyword evidence="1" id="KW-1133">Transmembrane helix</keyword>
<sequence length="343" mass="39814">MYWFEKIDYDAAREMAAEELRIGRRNTADETIAKARKGGLLLTKQQFEGTQPYDRHERILERADDQGLLHAYNDEWLEVRTWCNDIRGVTTLFGWGCYWMAWSFVATGWLDVIFLYLTGHRADGTELVRTTALVALLNAIGFTVFTAGFTWAMQRYFFRYELFTQRWIRLRFNRATRKVYLLRPKYAGGLMVFDWPDTDPSLSKSADADAVFMHWPALIWGSETELGKVGAMQFIGRRTSFKTVGDWMAFWEYIRRYMEEGPDAVPKPRTVIGYRPSVKEAWISVTQWYPAFQQKGFIGKISDGISLLILPLIVLMFIGNFLGQCLTWQARFPEEIESAGDVV</sequence>
<evidence type="ECO:0000256" key="1">
    <source>
        <dbReference type="SAM" id="Phobius"/>
    </source>
</evidence>
<dbReference type="InterPro" id="IPR046554">
    <property type="entry name" value="DUF6708"/>
</dbReference>
<keyword evidence="4" id="KW-1185">Reference proteome</keyword>
<feature type="transmembrane region" description="Helical" evidence="1">
    <location>
        <begin position="304"/>
        <end position="323"/>
    </location>
</feature>
<dbReference type="AlphaFoldDB" id="A0A9X8GS15"/>
<accession>A0A9X8GS15</accession>
<dbReference type="EMBL" id="QXMN01000086">
    <property type="protein sequence ID" value="RIX72556.1"/>
    <property type="molecule type" value="Genomic_DNA"/>
</dbReference>
<keyword evidence="1" id="KW-0472">Membrane</keyword>
<evidence type="ECO:0000313" key="4">
    <source>
        <dbReference type="Proteomes" id="UP000265619"/>
    </source>
</evidence>
<evidence type="ECO:0000313" key="3">
    <source>
        <dbReference type="EMBL" id="RIX72556.1"/>
    </source>
</evidence>
<dbReference type="Proteomes" id="UP000265619">
    <property type="component" value="Unassembled WGS sequence"/>
</dbReference>
<keyword evidence="1" id="KW-0812">Transmembrane</keyword>
<feature type="domain" description="DUF6708" evidence="2">
    <location>
        <begin position="156"/>
        <end position="338"/>
    </location>
</feature>
<feature type="transmembrane region" description="Helical" evidence="1">
    <location>
        <begin position="130"/>
        <end position="152"/>
    </location>
</feature>
<protein>
    <recommendedName>
        <fullName evidence="2">DUF6708 domain-containing protein</fullName>
    </recommendedName>
</protein>
<reference evidence="3 4" key="1">
    <citation type="submission" date="2018-09" db="EMBL/GenBank/DDBJ databases">
        <title>Acidovorax cavernicola nov. sp. isolated from Gruta de las Maravillas (Aracena, Spain).</title>
        <authorList>
            <person name="Jurado V."/>
            <person name="Gutierrez-Patricio S."/>
            <person name="Gonzalez-Pimentel J.L."/>
            <person name="Miller A.Z."/>
            <person name="Laiz L."/>
            <person name="Saiz-Jimenez C."/>
        </authorList>
    </citation>
    <scope>NUCLEOTIDE SEQUENCE [LARGE SCALE GENOMIC DNA]</scope>
    <source>
        <strain evidence="3 4">1011MAR4D40.2</strain>
    </source>
</reference>
<feature type="transmembrane region" description="Helical" evidence="1">
    <location>
        <begin position="97"/>
        <end position="118"/>
    </location>
</feature>